<organism evidence="1 2">
    <name type="scientific">Beta vulgaris subsp. vulgaris</name>
    <name type="common">Beet</name>
    <dbReference type="NCBI Taxonomy" id="3555"/>
    <lineage>
        <taxon>Eukaryota</taxon>
        <taxon>Viridiplantae</taxon>
        <taxon>Streptophyta</taxon>
        <taxon>Embryophyta</taxon>
        <taxon>Tracheophyta</taxon>
        <taxon>Spermatophyta</taxon>
        <taxon>Magnoliopsida</taxon>
        <taxon>eudicotyledons</taxon>
        <taxon>Gunneridae</taxon>
        <taxon>Pentapetalae</taxon>
        <taxon>Caryophyllales</taxon>
        <taxon>Chenopodiaceae</taxon>
        <taxon>Betoideae</taxon>
        <taxon>Beta</taxon>
    </lineage>
</organism>
<reference evidence="1 2" key="1">
    <citation type="journal article" date="2014" name="Nature">
        <title>The genome of the recently domesticated crop plant sugar beet (Beta vulgaris).</title>
        <authorList>
            <person name="Dohm J.C."/>
            <person name="Minoche A.E."/>
            <person name="Holtgrawe D."/>
            <person name="Capella-Gutierrez S."/>
            <person name="Zakrzewski F."/>
            <person name="Tafer H."/>
            <person name="Rupp O."/>
            <person name="Sorensen T.R."/>
            <person name="Stracke R."/>
            <person name="Reinhardt R."/>
            <person name="Goesmann A."/>
            <person name="Kraft T."/>
            <person name="Schulz B."/>
            <person name="Stadler P.F."/>
            <person name="Schmidt T."/>
            <person name="Gabaldon T."/>
            <person name="Lehrach H."/>
            <person name="Weisshaar B."/>
            <person name="Himmelbauer H."/>
        </authorList>
    </citation>
    <scope>NUCLEOTIDE SEQUENCE [LARGE SCALE GENOMIC DNA]</scope>
    <source>
        <tissue evidence="1">Taproot</tissue>
    </source>
</reference>
<sequence length="235" mass="26846">METMETLPIDIITDISLKITCKTTSSLQKRMHGEGVLVNEKLHWADDIRLHDLTLLIVSFDLSTHSFGEVPGPVLVPLDDIDDVSSYMSINVGVLDGCLCILVNHRYVSEIMVMKEYGVVESWSKLLRVWKGESVNDIERTTAYTRSKKELLIRLVLHRFASINLEDMVIEGSIPIHDPSRQHDVHVCVENLLMLDCLSDLPESEQQGENTRKRRRMRRGRRRLAADNILDQLGD</sequence>
<protein>
    <submittedName>
        <fullName evidence="1">Uncharacterized protein</fullName>
    </submittedName>
</protein>
<proteinExistence type="predicted"/>
<keyword evidence="2" id="KW-1185">Reference proteome</keyword>
<dbReference type="Proteomes" id="UP000035740">
    <property type="component" value="Chromosome 8"/>
</dbReference>
<evidence type="ECO:0000313" key="2">
    <source>
        <dbReference type="Proteomes" id="UP000035740"/>
    </source>
</evidence>
<dbReference type="EMBL" id="KQ090157">
    <property type="protein sequence ID" value="KMT04194.1"/>
    <property type="molecule type" value="Genomic_DNA"/>
</dbReference>
<evidence type="ECO:0000313" key="1">
    <source>
        <dbReference type="EMBL" id="KMT04194.1"/>
    </source>
</evidence>
<dbReference type="OrthoDB" id="591557at2759"/>
<gene>
    <name evidence="1" type="ORF">BVRB_8g184890</name>
</gene>
<name>A0A0J8BW16_BETVV</name>
<accession>A0A0J8BW16</accession>
<dbReference type="AlphaFoldDB" id="A0A0J8BW16"/>
<dbReference type="Gramene" id="KMT04194">
    <property type="protein sequence ID" value="KMT04194"/>
    <property type="gene ID" value="BVRB_8g184890"/>
</dbReference>